<evidence type="ECO:0000313" key="2">
    <source>
        <dbReference type="EMBL" id="AFC85229.1"/>
    </source>
</evidence>
<dbReference type="HOGENOM" id="CLU_103773_1_0_6"/>
<dbReference type="PANTHER" id="PTHR34309">
    <property type="entry name" value="SLR1406 PROTEIN"/>
    <property type="match status" value="1"/>
</dbReference>
<proteinExistence type="predicted"/>
<feature type="chain" id="PRO_5003613537" evidence="1">
    <location>
        <begin position="27"/>
        <end position="160"/>
    </location>
</feature>
<keyword evidence="3" id="KW-1185">Reference proteome</keyword>
<dbReference type="RefSeq" id="WP_014402235.1">
    <property type="nucleotide sequence ID" value="NC_017033.1"/>
</dbReference>
<dbReference type="Gene3D" id="3.30.450.150">
    <property type="entry name" value="Haem-degrading domain"/>
    <property type="match status" value="1"/>
</dbReference>
<dbReference type="EMBL" id="CP003350">
    <property type="protein sequence ID" value="AFC85229.1"/>
    <property type="molecule type" value="Genomic_DNA"/>
</dbReference>
<organism evidence="2 3">
    <name type="scientific">Frateuria aurantia (strain ATCC 33424 / DSM 6220 / KCTC 2777 / LMG 1558 / NBRC 3245 / NCIMB 13370)</name>
    <name type="common">Acetobacter aurantius</name>
    <dbReference type="NCBI Taxonomy" id="767434"/>
    <lineage>
        <taxon>Bacteria</taxon>
        <taxon>Pseudomonadati</taxon>
        <taxon>Pseudomonadota</taxon>
        <taxon>Gammaproteobacteria</taxon>
        <taxon>Lysobacterales</taxon>
        <taxon>Rhodanobacteraceae</taxon>
        <taxon>Frateuria</taxon>
    </lineage>
</organism>
<sequence>MNKMVFAAAIAALGGGLALHSPQAKAATMQPVLDDADVAKVVQVAKQALAERHAKGCIVITDADGMTIFFQRMAGAYTNCNAAATVKAKSAAQFQLPTDDLYAQLDKQNQLHILAVPDMSPLPGGMPLKVNGVVVGGLGISTPDGNVDTPVVKLAAAALH</sequence>
<dbReference type="PANTHER" id="PTHR34309:SF1">
    <property type="entry name" value="PROTEIN GLCG"/>
    <property type="match status" value="1"/>
</dbReference>
<feature type="signal peptide" evidence="1">
    <location>
        <begin position="1"/>
        <end position="26"/>
    </location>
</feature>
<dbReference type="STRING" id="767434.Fraau_0757"/>
<evidence type="ECO:0000313" key="3">
    <source>
        <dbReference type="Proteomes" id="UP000005234"/>
    </source>
</evidence>
<protein>
    <submittedName>
        <fullName evidence="2">Uncharacterized protein, possibly involved in utilization of glycolate and propanediol</fullName>
    </submittedName>
</protein>
<accession>H8KZD2</accession>
<dbReference type="InterPro" id="IPR052517">
    <property type="entry name" value="GlcG_carb_metab_protein"/>
</dbReference>
<dbReference type="InterPro" id="IPR038084">
    <property type="entry name" value="PduO/GlcC-like_sf"/>
</dbReference>
<dbReference type="InterPro" id="IPR005624">
    <property type="entry name" value="PduO/GlcC-like"/>
</dbReference>
<reference evidence="2" key="1">
    <citation type="submission" date="2012-02" db="EMBL/GenBank/DDBJ databases">
        <title>The complete genome of Frateuria aurantia DSM 6220.</title>
        <authorList>
            <consortium name="US DOE Joint Genome Institute (JGI-PGF)"/>
            <person name="Lucas S."/>
            <person name="Copeland A."/>
            <person name="Lapidus A."/>
            <person name="Glavina del Rio T."/>
            <person name="Dalin E."/>
            <person name="Tice H."/>
            <person name="Bruce D."/>
            <person name="Goodwin L."/>
            <person name="Pitluck S."/>
            <person name="Peters L."/>
            <person name="Ovchinnikova G."/>
            <person name="Teshima H."/>
            <person name="Kyrpides N."/>
            <person name="Mavromatis K."/>
            <person name="Ivanova N."/>
            <person name="Brettin T."/>
            <person name="Detter J.C."/>
            <person name="Han C."/>
            <person name="Larimer F."/>
            <person name="Land M."/>
            <person name="Hauser L."/>
            <person name="Markowitz V."/>
            <person name="Cheng J.-F."/>
            <person name="Hugenholtz P."/>
            <person name="Woyke T."/>
            <person name="Wu D."/>
            <person name="Brambilla E."/>
            <person name="Klenk H.-P."/>
            <person name="Eisen J.A."/>
        </authorList>
    </citation>
    <scope>NUCLEOTIDE SEQUENCE</scope>
    <source>
        <strain evidence="2">DSM 6220</strain>
    </source>
</reference>
<dbReference type="Pfam" id="PF03928">
    <property type="entry name" value="HbpS-like"/>
    <property type="match status" value="1"/>
</dbReference>
<dbReference type="SUPFAM" id="SSF143744">
    <property type="entry name" value="GlcG-like"/>
    <property type="match status" value="1"/>
</dbReference>
<keyword evidence="1" id="KW-0732">Signal</keyword>
<evidence type="ECO:0000256" key="1">
    <source>
        <dbReference type="SAM" id="SignalP"/>
    </source>
</evidence>
<dbReference type="eggNOG" id="COG3193">
    <property type="taxonomic scope" value="Bacteria"/>
</dbReference>
<dbReference type="Proteomes" id="UP000005234">
    <property type="component" value="Chromosome"/>
</dbReference>
<gene>
    <name evidence="2" type="ordered locus">Fraau_0757</name>
</gene>
<dbReference type="KEGG" id="fau:Fraau_0757"/>
<dbReference type="AlphaFoldDB" id="H8KZD2"/>
<name>H8KZD2_FRAAD</name>